<evidence type="ECO:0000256" key="2">
    <source>
        <dbReference type="SAM" id="SignalP"/>
    </source>
</evidence>
<dbReference type="EMBL" id="JARGDL010000022">
    <property type="protein sequence ID" value="MDF1612953.1"/>
    <property type="molecule type" value="Genomic_DNA"/>
</dbReference>
<feature type="chain" id="PRO_5042203780" description="Lipoprotein" evidence="2">
    <location>
        <begin position="19"/>
        <end position="228"/>
    </location>
</feature>
<keyword evidence="2" id="KW-0732">Signal</keyword>
<sequence length="228" mass="25999">MKRLKLFSIILLLPLLFAACKKESEITSPTNLNYDSPELAIIDYSDAQNGIEEATLDTDMSFNPKLFGYSFMVSGDFKPGMGPMMKDLWMSRYDWNKHLGLILRKLNLTDEQKSKVADLMKAYHESMKVLIQKFRDANKAIVDSANAERKAIAQDLKDGKITRQEAMDKIKALNEKTKKAIDENPVSVQIKKQMCDLTKKLLDDIKALLNTDQVAKWDNHVKNLKLPC</sequence>
<feature type="coiled-coil region" evidence="1">
    <location>
        <begin position="156"/>
        <end position="183"/>
    </location>
</feature>
<protein>
    <recommendedName>
        <fullName evidence="5">Lipoprotein</fullName>
    </recommendedName>
</protein>
<dbReference type="AlphaFoldDB" id="A0AAE3P495"/>
<dbReference type="Gene3D" id="1.20.120.1490">
    <property type="match status" value="1"/>
</dbReference>
<dbReference type="RefSeq" id="WP_321536724.1">
    <property type="nucleotide sequence ID" value="NZ_JARGDL010000022.1"/>
</dbReference>
<evidence type="ECO:0000313" key="3">
    <source>
        <dbReference type="EMBL" id="MDF1612953.1"/>
    </source>
</evidence>
<keyword evidence="4" id="KW-1185">Reference proteome</keyword>
<organism evidence="3 4">
    <name type="scientific">Stygiobacter electus</name>
    <dbReference type="NCBI Taxonomy" id="3032292"/>
    <lineage>
        <taxon>Bacteria</taxon>
        <taxon>Pseudomonadati</taxon>
        <taxon>Ignavibacteriota</taxon>
        <taxon>Ignavibacteria</taxon>
        <taxon>Ignavibacteriales</taxon>
        <taxon>Melioribacteraceae</taxon>
        <taxon>Stygiobacter</taxon>
    </lineage>
</organism>
<dbReference type="Proteomes" id="UP001221302">
    <property type="component" value="Unassembled WGS sequence"/>
</dbReference>
<evidence type="ECO:0008006" key="5">
    <source>
        <dbReference type="Google" id="ProtNLM"/>
    </source>
</evidence>
<feature type="signal peptide" evidence="2">
    <location>
        <begin position="1"/>
        <end position="18"/>
    </location>
</feature>
<gene>
    <name evidence="3" type="ORF">P0M35_12380</name>
</gene>
<proteinExistence type="predicted"/>
<comment type="caution">
    <text evidence="3">The sequence shown here is derived from an EMBL/GenBank/DDBJ whole genome shotgun (WGS) entry which is preliminary data.</text>
</comment>
<keyword evidence="1" id="KW-0175">Coiled coil</keyword>
<name>A0AAE3P495_9BACT</name>
<reference evidence="3" key="1">
    <citation type="submission" date="2023-03" db="EMBL/GenBank/DDBJ databases">
        <title>Stygiobacter electus gen. nov., sp. nov., facultatively anaerobic thermotolerant bacterium of the class Ignavibacteria from a well of Yessentuki mineral water deposit.</title>
        <authorList>
            <person name="Podosokorskaya O.A."/>
            <person name="Elcheninov A.G."/>
            <person name="Petrova N.F."/>
            <person name="Zavarzina D.G."/>
            <person name="Kublanov I.V."/>
            <person name="Merkel A.Y."/>
        </authorList>
    </citation>
    <scope>NUCLEOTIDE SEQUENCE</scope>
    <source>
        <strain evidence="3">09-Me</strain>
    </source>
</reference>
<evidence type="ECO:0000256" key="1">
    <source>
        <dbReference type="SAM" id="Coils"/>
    </source>
</evidence>
<evidence type="ECO:0000313" key="4">
    <source>
        <dbReference type="Proteomes" id="UP001221302"/>
    </source>
</evidence>
<accession>A0AAE3P495</accession>
<dbReference type="PROSITE" id="PS51257">
    <property type="entry name" value="PROKAR_LIPOPROTEIN"/>
    <property type="match status" value="1"/>
</dbReference>